<dbReference type="Pfam" id="PF01193">
    <property type="entry name" value="RNA_pol_L"/>
    <property type="match status" value="1"/>
</dbReference>
<evidence type="ECO:0000256" key="2">
    <source>
        <dbReference type="ARBA" id="ARBA00012418"/>
    </source>
</evidence>
<evidence type="ECO:0000256" key="1">
    <source>
        <dbReference type="ARBA" id="ARBA00007123"/>
    </source>
</evidence>
<dbReference type="InterPro" id="IPR011260">
    <property type="entry name" value="RNAP_asu_C"/>
</dbReference>
<evidence type="ECO:0000256" key="10">
    <source>
        <dbReference type="ARBA" id="ARBA00048552"/>
    </source>
</evidence>
<dbReference type="SUPFAM" id="SSF56553">
    <property type="entry name" value="Insert subdomain of RNA polymerase alpha subunit"/>
    <property type="match status" value="1"/>
</dbReference>
<dbReference type="Gene3D" id="1.10.150.20">
    <property type="entry name" value="5' to 3' exonuclease, C-terminal subdomain"/>
    <property type="match status" value="1"/>
</dbReference>
<accession>A0A0G0GZ89</accession>
<feature type="domain" description="DNA-directed RNA polymerase RpoA/D/Rpb3-type" evidence="11">
    <location>
        <begin position="18"/>
        <end position="228"/>
    </location>
</feature>
<evidence type="ECO:0000256" key="6">
    <source>
        <dbReference type="ARBA" id="ARBA00022695"/>
    </source>
</evidence>
<dbReference type="SUPFAM" id="SSF55257">
    <property type="entry name" value="RBP11-like subunits of RNA polymerase"/>
    <property type="match status" value="1"/>
</dbReference>
<gene>
    <name evidence="12" type="ORF">US52_C0003G0014</name>
</gene>
<dbReference type="Pfam" id="PF03118">
    <property type="entry name" value="RNA_pol_A_CTD"/>
    <property type="match status" value="1"/>
</dbReference>
<keyword evidence="4 12" id="KW-0240">DNA-directed RNA polymerase</keyword>
<evidence type="ECO:0000256" key="7">
    <source>
        <dbReference type="ARBA" id="ARBA00023163"/>
    </source>
</evidence>
<evidence type="ECO:0000256" key="4">
    <source>
        <dbReference type="ARBA" id="ARBA00022478"/>
    </source>
</evidence>
<dbReference type="PATRIC" id="fig|1619087.5.peg.45"/>
<dbReference type="InterPro" id="IPR011262">
    <property type="entry name" value="DNA-dir_RNA_pol_insert"/>
</dbReference>
<dbReference type="InterPro" id="IPR036643">
    <property type="entry name" value="RNApol_insert_sf"/>
</dbReference>
<dbReference type="GO" id="GO:0005737">
    <property type="term" value="C:cytoplasm"/>
    <property type="evidence" value="ECO:0007669"/>
    <property type="project" value="UniProtKB-ARBA"/>
</dbReference>
<dbReference type="InterPro" id="IPR036603">
    <property type="entry name" value="RBP11-like"/>
</dbReference>
<protein>
    <recommendedName>
        <fullName evidence="3">DNA-directed RNA polymerase subunit alpha</fullName>
        <ecNumber evidence="2">2.7.7.6</ecNumber>
    </recommendedName>
    <alternativeName>
        <fullName evidence="9">RNA polymerase subunit alpha</fullName>
    </alternativeName>
    <alternativeName>
        <fullName evidence="8">Transcriptase subunit alpha</fullName>
    </alternativeName>
</protein>
<dbReference type="SUPFAM" id="SSF47789">
    <property type="entry name" value="C-terminal domain of RNA polymerase alpha subunit"/>
    <property type="match status" value="1"/>
</dbReference>
<dbReference type="NCBIfam" id="TIGR02027">
    <property type="entry name" value="rpoA"/>
    <property type="match status" value="1"/>
</dbReference>
<name>A0A0G0GZ89_9BACT</name>
<evidence type="ECO:0000313" key="12">
    <source>
        <dbReference type="EMBL" id="KKQ36273.1"/>
    </source>
</evidence>
<dbReference type="Gene3D" id="3.30.1360.10">
    <property type="entry name" value="RNA polymerase, RBP11-like subunit"/>
    <property type="match status" value="1"/>
</dbReference>
<keyword evidence="7" id="KW-0804">Transcription</keyword>
<dbReference type="CDD" id="cd06928">
    <property type="entry name" value="RNAP_alpha_NTD"/>
    <property type="match status" value="1"/>
</dbReference>
<dbReference type="FunFam" id="2.170.120.12:FF:000001">
    <property type="entry name" value="DNA-directed RNA polymerase subunit alpha"/>
    <property type="match status" value="1"/>
</dbReference>
<dbReference type="InterPro" id="IPR011773">
    <property type="entry name" value="DNA-dir_RpoA"/>
</dbReference>
<evidence type="ECO:0000256" key="9">
    <source>
        <dbReference type="ARBA" id="ARBA00033070"/>
    </source>
</evidence>
<dbReference type="GO" id="GO:0000428">
    <property type="term" value="C:DNA-directed RNA polymerase complex"/>
    <property type="evidence" value="ECO:0007669"/>
    <property type="project" value="UniProtKB-KW"/>
</dbReference>
<dbReference type="GO" id="GO:0003677">
    <property type="term" value="F:DNA binding"/>
    <property type="evidence" value="ECO:0007669"/>
    <property type="project" value="InterPro"/>
</dbReference>
<proteinExistence type="inferred from homology"/>
<keyword evidence="6" id="KW-0548">Nucleotidyltransferase</keyword>
<dbReference type="GO" id="GO:0006351">
    <property type="term" value="P:DNA-templated transcription"/>
    <property type="evidence" value="ECO:0007669"/>
    <property type="project" value="InterPro"/>
</dbReference>
<keyword evidence="5" id="KW-0808">Transferase</keyword>
<comment type="catalytic activity">
    <reaction evidence="10">
        <text>RNA(n) + a ribonucleoside 5'-triphosphate = RNA(n+1) + diphosphate</text>
        <dbReference type="Rhea" id="RHEA:21248"/>
        <dbReference type="Rhea" id="RHEA-COMP:14527"/>
        <dbReference type="Rhea" id="RHEA-COMP:17342"/>
        <dbReference type="ChEBI" id="CHEBI:33019"/>
        <dbReference type="ChEBI" id="CHEBI:61557"/>
        <dbReference type="ChEBI" id="CHEBI:140395"/>
        <dbReference type="EC" id="2.7.7.6"/>
    </reaction>
</comment>
<evidence type="ECO:0000256" key="5">
    <source>
        <dbReference type="ARBA" id="ARBA00022679"/>
    </source>
</evidence>
<dbReference type="SMART" id="SM00662">
    <property type="entry name" value="RPOLD"/>
    <property type="match status" value="1"/>
</dbReference>
<dbReference type="Gene3D" id="2.170.120.12">
    <property type="entry name" value="DNA-directed RNA polymerase, insert domain"/>
    <property type="match status" value="1"/>
</dbReference>
<sequence length="313" mass="34508">MLEIDKFQLKKVTEEKDYGEFEIGPLPRGYGHTIANSLRRILLSSIEGAAVVSVKINGVEHEYTSLGGVQDDVLEILLRLQNLSIVVHSEDEVVLKLTKKGSKSGVVEVHASDIESNPDVEIIDPKFLITKLTKASSKLDAEIRVKKGFGYSFPDESVRKEIGTIPVGSDFNPVTRVEVVITQARVGQRTDYDKIILKITTNKTKTPTEVLLEAVEIYDMIANRLVNIAGGDAASLEKQTAQSPDESLEEKVLVSEVNMSTRLTNSLLNSGIATLNELNGRSKDEVVNFRGMGKKSFEELIDILTDFGFSLKD</sequence>
<dbReference type="Pfam" id="PF01000">
    <property type="entry name" value="RNA_pol_A_bac"/>
    <property type="match status" value="1"/>
</dbReference>
<dbReference type="AlphaFoldDB" id="A0A0G0GZ89"/>
<dbReference type="Proteomes" id="UP000034852">
    <property type="component" value="Unassembled WGS sequence"/>
</dbReference>
<evidence type="ECO:0000256" key="3">
    <source>
        <dbReference type="ARBA" id="ARBA00015972"/>
    </source>
</evidence>
<evidence type="ECO:0000313" key="13">
    <source>
        <dbReference type="Proteomes" id="UP000034852"/>
    </source>
</evidence>
<dbReference type="GO" id="GO:0003899">
    <property type="term" value="F:DNA-directed RNA polymerase activity"/>
    <property type="evidence" value="ECO:0007669"/>
    <property type="project" value="UniProtKB-EC"/>
</dbReference>
<evidence type="ECO:0000256" key="8">
    <source>
        <dbReference type="ARBA" id="ARBA00032524"/>
    </source>
</evidence>
<dbReference type="EC" id="2.7.7.6" evidence="2"/>
<reference evidence="12 13" key="1">
    <citation type="journal article" date="2015" name="Nature">
        <title>rRNA introns, odd ribosomes, and small enigmatic genomes across a large radiation of phyla.</title>
        <authorList>
            <person name="Brown C.T."/>
            <person name="Hug L.A."/>
            <person name="Thomas B.C."/>
            <person name="Sharon I."/>
            <person name="Castelle C.J."/>
            <person name="Singh A."/>
            <person name="Wilkins M.J."/>
            <person name="Williams K.H."/>
            <person name="Banfield J.F."/>
        </authorList>
    </citation>
    <scope>NUCLEOTIDE SEQUENCE [LARGE SCALE GENOMIC DNA]</scope>
</reference>
<comment type="caution">
    <text evidence="12">The sequence shown here is derived from an EMBL/GenBank/DDBJ whole genome shotgun (WGS) entry which is preliminary data.</text>
</comment>
<dbReference type="InterPro" id="IPR011263">
    <property type="entry name" value="DNA-dir_RNA_pol_RpoA/D/Rpb3"/>
</dbReference>
<organism evidence="12 13">
    <name type="scientific">candidate division WS6 bacterium GW2011_GWA2_37_6</name>
    <dbReference type="NCBI Taxonomy" id="1619087"/>
    <lineage>
        <taxon>Bacteria</taxon>
        <taxon>Candidatus Dojkabacteria</taxon>
    </lineage>
</organism>
<comment type="similarity">
    <text evidence="1">Belongs to the RNA polymerase alpha chain family.</text>
</comment>
<dbReference type="GO" id="GO:0046983">
    <property type="term" value="F:protein dimerization activity"/>
    <property type="evidence" value="ECO:0007669"/>
    <property type="project" value="InterPro"/>
</dbReference>
<dbReference type="EMBL" id="LBTH01000003">
    <property type="protein sequence ID" value="KKQ36273.1"/>
    <property type="molecule type" value="Genomic_DNA"/>
</dbReference>
<evidence type="ECO:0000259" key="11">
    <source>
        <dbReference type="SMART" id="SM00662"/>
    </source>
</evidence>